<organism evidence="2 3">
    <name type="scientific">Actinomadura namibiensis</name>
    <dbReference type="NCBI Taxonomy" id="182080"/>
    <lineage>
        <taxon>Bacteria</taxon>
        <taxon>Bacillati</taxon>
        <taxon>Actinomycetota</taxon>
        <taxon>Actinomycetes</taxon>
        <taxon>Streptosporangiales</taxon>
        <taxon>Thermomonosporaceae</taxon>
        <taxon>Actinomadura</taxon>
    </lineage>
</organism>
<keyword evidence="3" id="KW-1185">Reference proteome</keyword>
<dbReference type="PANTHER" id="PTHR10587:SF134">
    <property type="entry name" value="SECRETED PROTEIN"/>
    <property type="match status" value="1"/>
</dbReference>
<evidence type="ECO:0000259" key="1">
    <source>
        <dbReference type="PROSITE" id="PS51677"/>
    </source>
</evidence>
<dbReference type="SUPFAM" id="SSF88713">
    <property type="entry name" value="Glycoside hydrolase/deacetylase"/>
    <property type="match status" value="1"/>
</dbReference>
<dbReference type="AlphaFoldDB" id="A0A7W3LU63"/>
<accession>A0A7W3LU63</accession>
<dbReference type="Gene3D" id="3.20.20.370">
    <property type="entry name" value="Glycoside hydrolase/deacetylase"/>
    <property type="match status" value="1"/>
</dbReference>
<gene>
    <name evidence="2" type="ORF">HNR61_006005</name>
</gene>
<dbReference type="PANTHER" id="PTHR10587">
    <property type="entry name" value="GLYCOSYL TRANSFERASE-RELATED"/>
    <property type="match status" value="1"/>
</dbReference>
<feature type="domain" description="NodB homology" evidence="1">
    <location>
        <begin position="91"/>
        <end position="277"/>
    </location>
</feature>
<dbReference type="Proteomes" id="UP000572680">
    <property type="component" value="Unassembled WGS sequence"/>
</dbReference>
<dbReference type="InterPro" id="IPR002509">
    <property type="entry name" value="NODB_dom"/>
</dbReference>
<dbReference type="CDD" id="cd10917">
    <property type="entry name" value="CE4_NodB_like_6s_7s"/>
    <property type="match status" value="1"/>
</dbReference>
<dbReference type="GO" id="GO:0016810">
    <property type="term" value="F:hydrolase activity, acting on carbon-nitrogen (but not peptide) bonds"/>
    <property type="evidence" value="ECO:0007669"/>
    <property type="project" value="InterPro"/>
</dbReference>
<dbReference type="Pfam" id="PF01522">
    <property type="entry name" value="Polysacc_deac_1"/>
    <property type="match status" value="1"/>
</dbReference>
<dbReference type="PROSITE" id="PS51677">
    <property type="entry name" value="NODB"/>
    <property type="match status" value="1"/>
</dbReference>
<dbReference type="InterPro" id="IPR050248">
    <property type="entry name" value="Polysacc_deacetylase_ArnD"/>
</dbReference>
<protein>
    <submittedName>
        <fullName evidence="2">Peptidoglycan/xylan/chitin deacetylase (PgdA/CDA1 family)</fullName>
    </submittedName>
</protein>
<evidence type="ECO:0000313" key="2">
    <source>
        <dbReference type="EMBL" id="MBA8954351.1"/>
    </source>
</evidence>
<dbReference type="PROSITE" id="PS51257">
    <property type="entry name" value="PROKAR_LIPOPROTEIN"/>
    <property type="match status" value="1"/>
</dbReference>
<proteinExistence type="predicted"/>
<dbReference type="InterPro" id="IPR011330">
    <property type="entry name" value="Glyco_hydro/deAcase_b/a-brl"/>
</dbReference>
<comment type="caution">
    <text evidence="2">The sequence shown here is derived from an EMBL/GenBank/DDBJ whole genome shotgun (WGS) entry which is preliminary data.</text>
</comment>
<dbReference type="EMBL" id="JACJIA010000008">
    <property type="protein sequence ID" value="MBA8954351.1"/>
    <property type="molecule type" value="Genomic_DNA"/>
</dbReference>
<reference evidence="2 3" key="1">
    <citation type="submission" date="2020-08" db="EMBL/GenBank/DDBJ databases">
        <title>Genomic Encyclopedia of Type Strains, Phase IV (KMG-IV): sequencing the most valuable type-strain genomes for metagenomic binning, comparative biology and taxonomic classification.</title>
        <authorList>
            <person name="Goeker M."/>
        </authorList>
    </citation>
    <scope>NUCLEOTIDE SEQUENCE [LARGE SCALE GENOMIC DNA]</scope>
    <source>
        <strain evidence="2 3">DSM 44197</strain>
    </source>
</reference>
<sequence>MLPGGRGVRAAAGAVAFGLLVGACDGPKAADPPKRERGAGTVAGGKRDERALWARWGLKPLRPAPAPPAVRPLRLTRKDVRVFNHVPTGDRVVFITIDDGAEKDPKFVRMLEDLRVPVSIFLTDDAIRPHYAYFQPIQRLGNAVQNHTLNHPVMTGLGLDGQKRQICGAQRILKQRYGVSPTLFRPPFGLWNSLTKQAAASCGVHGIVLWRASMQINDMQYDDPARKLHPGDVLLAHFRGPKELKGRTMTHMFGRMLMRIRRQGFSVARLEDYVQTP</sequence>
<name>A0A7W3LU63_ACTNM</name>
<dbReference type="RefSeq" id="WP_220509915.1">
    <property type="nucleotide sequence ID" value="NZ_BAAALP010000023.1"/>
</dbReference>
<evidence type="ECO:0000313" key="3">
    <source>
        <dbReference type="Proteomes" id="UP000572680"/>
    </source>
</evidence>
<dbReference type="GO" id="GO:0005975">
    <property type="term" value="P:carbohydrate metabolic process"/>
    <property type="evidence" value="ECO:0007669"/>
    <property type="project" value="InterPro"/>
</dbReference>